<dbReference type="InterPro" id="IPR016117">
    <property type="entry name" value="ArgJ-like_dom_sf"/>
</dbReference>
<dbReference type="GO" id="GO:0004042">
    <property type="term" value="F:L-glutamate N-acetyltransferase activity"/>
    <property type="evidence" value="ECO:0007669"/>
    <property type="project" value="TreeGrafter"/>
</dbReference>
<organism evidence="6 7">
    <name type="scientific">Candidatus Hakubella thermalkaliphila</name>
    <dbReference type="NCBI Taxonomy" id="2754717"/>
    <lineage>
        <taxon>Bacteria</taxon>
        <taxon>Bacillati</taxon>
        <taxon>Actinomycetota</taxon>
        <taxon>Actinomycetota incertae sedis</taxon>
        <taxon>Candidatus Hakubellales</taxon>
        <taxon>Candidatus Hakubellaceae</taxon>
        <taxon>Candidatus Hakubella</taxon>
    </lineage>
</organism>
<name>A0A6V8PVJ6_9ACTN</name>
<dbReference type="InterPro" id="IPR002813">
    <property type="entry name" value="Arg_biosynth_ArgJ"/>
</dbReference>
<keyword evidence="4" id="KW-0068">Autocatalytic cleavage</keyword>
<dbReference type="GO" id="GO:0006592">
    <property type="term" value="P:ornithine biosynthetic process"/>
    <property type="evidence" value="ECO:0007669"/>
    <property type="project" value="TreeGrafter"/>
</dbReference>
<dbReference type="GO" id="GO:0004358">
    <property type="term" value="F:L-glutamate N-acetyltransferase activity, acting on acetyl-L-ornithine as donor"/>
    <property type="evidence" value="ECO:0007669"/>
    <property type="project" value="InterPro"/>
</dbReference>
<evidence type="ECO:0000256" key="1">
    <source>
        <dbReference type="ARBA" id="ARBA00006774"/>
    </source>
</evidence>
<evidence type="ECO:0000256" key="4">
    <source>
        <dbReference type="ARBA" id="ARBA00022813"/>
    </source>
</evidence>
<dbReference type="SUPFAM" id="SSF56266">
    <property type="entry name" value="DmpA/ArgJ-like"/>
    <property type="match status" value="1"/>
</dbReference>
<dbReference type="Proteomes" id="UP000576480">
    <property type="component" value="Unassembled WGS sequence"/>
</dbReference>
<reference evidence="6 7" key="1">
    <citation type="journal article" date="2020" name="Front. Microbiol.">
        <title>Single-cell genomics of novel Actinobacteria with the Wood-Ljungdahl pathway discovered in a serpentinizing system.</title>
        <authorList>
            <person name="Merino N."/>
            <person name="Kawai M."/>
            <person name="Boyd E.S."/>
            <person name="Colman D.R."/>
            <person name="McGlynn S.E."/>
            <person name="Nealson K.H."/>
            <person name="Kurokawa K."/>
            <person name="Hongoh Y."/>
        </authorList>
    </citation>
    <scope>NUCLEOTIDE SEQUENCE [LARGE SCALE GENOMIC DNA]</scope>
    <source>
        <strain evidence="6 7">S43</strain>
    </source>
</reference>
<dbReference type="Pfam" id="PF01960">
    <property type="entry name" value="ArgJ"/>
    <property type="match status" value="1"/>
</dbReference>
<keyword evidence="3 6" id="KW-0808">Transferase</keyword>
<accession>A0A6V8PVJ6</accession>
<dbReference type="GO" id="GO:0006526">
    <property type="term" value="P:L-arginine biosynthetic process"/>
    <property type="evidence" value="ECO:0007669"/>
    <property type="project" value="InterPro"/>
</dbReference>
<dbReference type="RefSeq" id="WP_176230549.1">
    <property type="nucleotide sequence ID" value="NZ_BLSB01000458.1"/>
</dbReference>
<comment type="subunit">
    <text evidence="2">Heterotetramer of two alpha and two beta chains.</text>
</comment>
<proteinExistence type="inferred from homology"/>
<comment type="similarity">
    <text evidence="1">Belongs to the ArgJ family.</text>
</comment>
<dbReference type="EMBL" id="BLSB01000458">
    <property type="protein sequence ID" value="GFP36173.1"/>
    <property type="molecule type" value="Genomic_DNA"/>
</dbReference>
<evidence type="ECO:0000256" key="3">
    <source>
        <dbReference type="ARBA" id="ARBA00022679"/>
    </source>
</evidence>
<evidence type="ECO:0000256" key="5">
    <source>
        <dbReference type="ARBA" id="ARBA00023315"/>
    </source>
</evidence>
<evidence type="ECO:0000313" key="7">
    <source>
        <dbReference type="Proteomes" id="UP000576480"/>
    </source>
</evidence>
<evidence type="ECO:0000256" key="2">
    <source>
        <dbReference type="ARBA" id="ARBA00011475"/>
    </source>
</evidence>
<protein>
    <submittedName>
        <fullName evidence="6">Glutamate N-acetyltransferase / amino-acid N-acetyltransferase</fullName>
    </submittedName>
</protein>
<dbReference type="PANTHER" id="PTHR23100">
    <property type="entry name" value="ARGININE BIOSYNTHESIS BIFUNCTIONAL PROTEIN ARGJ"/>
    <property type="match status" value="1"/>
</dbReference>
<dbReference type="AlphaFoldDB" id="A0A6V8PVJ6"/>
<gene>
    <name evidence="6" type="ORF">HKBW3S43_01960</name>
</gene>
<comment type="caution">
    <text evidence="6">The sequence shown here is derived from an EMBL/GenBank/DDBJ whole genome shotgun (WGS) entry which is preliminary data.</text>
</comment>
<keyword evidence="5" id="KW-0012">Acyltransferase</keyword>
<feature type="non-terminal residue" evidence="6">
    <location>
        <position position="1"/>
    </location>
</feature>
<dbReference type="InterPro" id="IPR042195">
    <property type="entry name" value="ArgJ_beta_C"/>
</dbReference>
<dbReference type="Gene3D" id="3.10.20.340">
    <property type="entry name" value="ArgJ beta chain, C-terminal domain"/>
    <property type="match status" value="1"/>
</dbReference>
<dbReference type="PANTHER" id="PTHR23100:SF0">
    <property type="entry name" value="ARGININE BIOSYNTHESIS BIFUNCTIONAL PROTEIN ARGJ, MITOCHONDRIAL"/>
    <property type="match status" value="1"/>
</dbReference>
<sequence length="95" mass="10539">KTANYGNYSNWGRIMAALGYSVIKFNEENVSIHFGNIEVVNKGTGTGKDAEANNYLKNNTEVSILRNLNKGSASAKVLTCDLTEEYIRVNAEYRT</sequence>
<evidence type="ECO:0000313" key="6">
    <source>
        <dbReference type="EMBL" id="GFP36173.1"/>
    </source>
</evidence>